<organism evidence="2 3">
    <name type="scientific">Hyaloperonospora brassicae</name>
    <name type="common">Brassica downy mildew</name>
    <name type="synonym">Peronospora brassicae</name>
    <dbReference type="NCBI Taxonomy" id="162125"/>
    <lineage>
        <taxon>Eukaryota</taxon>
        <taxon>Sar</taxon>
        <taxon>Stramenopiles</taxon>
        <taxon>Oomycota</taxon>
        <taxon>Peronosporomycetes</taxon>
        <taxon>Peronosporales</taxon>
        <taxon>Peronosporaceae</taxon>
        <taxon>Hyaloperonospora</taxon>
    </lineage>
</organism>
<gene>
    <name evidence="2" type="ORF">HBR001_LOCUS6798</name>
</gene>
<accession>A0AAV0ULF5</accession>
<dbReference type="EMBL" id="CANTFL010001312">
    <property type="protein sequence ID" value="CAI5736354.1"/>
    <property type="molecule type" value="Genomic_DNA"/>
</dbReference>
<proteinExistence type="predicted"/>
<feature type="region of interest" description="Disordered" evidence="1">
    <location>
        <begin position="87"/>
        <end position="131"/>
    </location>
</feature>
<evidence type="ECO:0008006" key="4">
    <source>
        <dbReference type="Google" id="ProtNLM"/>
    </source>
</evidence>
<keyword evidence="3" id="KW-1185">Reference proteome</keyword>
<dbReference type="CDD" id="cd14686">
    <property type="entry name" value="bZIP"/>
    <property type="match status" value="1"/>
</dbReference>
<comment type="caution">
    <text evidence="2">The sequence shown here is derived from an EMBL/GenBank/DDBJ whole genome shotgun (WGS) entry which is preliminary data.</text>
</comment>
<evidence type="ECO:0000313" key="2">
    <source>
        <dbReference type="EMBL" id="CAI5736354.1"/>
    </source>
</evidence>
<protein>
    <recommendedName>
        <fullName evidence="4">Bzip transcription factor</fullName>
    </recommendedName>
</protein>
<dbReference type="Proteomes" id="UP001162031">
    <property type="component" value="Unassembled WGS sequence"/>
</dbReference>
<evidence type="ECO:0000313" key="3">
    <source>
        <dbReference type="Proteomes" id="UP001162031"/>
    </source>
</evidence>
<name>A0AAV0ULF5_HYABA</name>
<reference evidence="2" key="1">
    <citation type="submission" date="2022-12" db="EMBL/GenBank/DDBJ databases">
        <authorList>
            <person name="Webb A."/>
        </authorList>
    </citation>
    <scope>NUCLEOTIDE SEQUENCE</scope>
    <source>
        <strain evidence="2">Hp1</strain>
    </source>
</reference>
<dbReference type="AlphaFoldDB" id="A0AAV0ULF5"/>
<sequence>MNCFRPTPSPLGDNLVGLVHPRAPAGRLCTGVVDMTTSSLYYPLPHTDNYSPISYVDDFGAKREASRALLYLTSTKTDGLTQLRFARKPSPTSSAVADKSLDQDTDPYHRKRAEVHEARRREQCRANQARYRDKQRHAQLALETSVGQLNQELVTLKRKFRDVSSRKRSNQTPWSITVEVFRLIEASFCSPWRMTSTQEMKRHAETRYTMTVLEQAFAHDAAMGDLQGVDTLLEQLRLYSQYFGTPSLQLQRIESVTPIVLAAQATLSMTVTEFTLRHMFPHVMDLSSQDHGKDGDELLYQRLLDQRLECNCSMTFFFDEDRDRVVRVSIDIELIPALLRVLGSLSDVAEVLEHAKISLESVVGDVDGDSAASETRSHTWSVS</sequence>
<evidence type="ECO:0000256" key="1">
    <source>
        <dbReference type="SAM" id="MobiDB-lite"/>
    </source>
</evidence>
<feature type="compositionally biased region" description="Basic and acidic residues" evidence="1">
    <location>
        <begin position="99"/>
        <end position="124"/>
    </location>
</feature>